<keyword evidence="1" id="KW-0472">Membrane</keyword>
<protein>
    <submittedName>
        <fullName evidence="3">Carbohydrate sulfotransferase 9-like</fullName>
    </submittedName>
</protein>
<keyword evidence="2" id="KW-1185">Reference proteome</keyword>
<evidence type="ECO:0000256" key="1">
    <source>
        <dbReference type="SAM" id="Phobius"/>
    </source>
</evidence>
<evidence type="ECO:0000313" key="2">
    <source>
        <dbReference type="Proteomes" id="UP001652580"/>
    </source>
</evidence>
<dbReference type="RefSeq" id="XP_057383084.1">
    <property type="nucleotide sequence ID" value="XM_057527101.1"/>
</dbReference>
<evidence type="ECO:0000313" key="3">
    <source>
        <dbReference type="RefSeq" id="XP_057383084.1"/>
    </source>
</evidence>
<feature type="transmembrane region" description="Helical" evidence="1">
    <location>
        <begin position="12"/>
        <end position="31"/>
    </location>
</feature>
<keyword evidence="1" id="KW-1133">Transmembrane helix</keyword>
<gene>
    <name evidence="3" type="primary">LOC130704658</name>
</gene>
<organism evidence="2 3">
    <name type="scientific">Balaenoptera acutorostrata</name>
    <name type="common">Common minke whale</name>
    <name type="synonym">Balaena rostrata</name>
    <dbReference type="NCBI Taxonomy" id="9767"/>
    <lineage>
        <taxon>Eukaryota</taxon>
        <taxon>Metazoa</taxon>
        <taxon>Chordata</taxon>
        <taxon>Craniata</taxon>
        <taxon>Vertebrata</taxon>
        <taxon>Euteleostomi</taxon>
        <taxon>Mammalia</taxon>
        <taxon>Eutheria</taxon>
        <taxon>Laurasiatheria</taxon>
        <taxon>Artiodactyla</taxon>
        <taxon>Whippomorpha</taxon>
        <taxon>Cetacea</taxon>
        <taxon>Mysticeti</taxon>
        <taxon>Balaenopteridae</taxon>
        <taxon>Balaenoptera</taxon>
    </lineage>
</organism>
<sequence length="68" mass="7722">MQPSETVMNPKQVFLSVLIFGVAGLHLFIYLQAWIKEQHTATEVLKTKASQIAEPPQRKVLPESYQDP</sequence>
<dbReference type="GeneID" id="130704658"/>
<dbReference type="Proteomes" id="UP001652580">
    <property type="component" value="Chromosome 13"/>
</dbReference>
<proteinExistence type="predicted"/>
<name>A0ABM3RZU0_BALAC</name>
<reference evidence="3" key="1">
    <citation type="submission" date="2025-08" db="UniProtKB">
        <authorList>
            <consortium name="RefSeq"/>
        </authorList>
    </citation>
    <scope>IDENTIFICATION</scope>
</reference>
<keyword evidence="1" id="KW-0812">Transmembrane</keyword>
<accession>A0ABM3RZU0</accession>